<evidence type="ECO:0000313" key="1">
    <source>
        <dbReference type="EMBL" id="KAI9277085.1"/>
    </source>
</evidence>
<accession>A0AAD5KWX8</accession>
<dbReference type="EMBL" id="JAIXMP010000002">
    <property type="protein sequence ID" value="KAI9277085.1"/>
    <property type="molecule type" value="Genomic_DNA"/>
</dbReference>
<keyword evidence="2" id="KW-1185">Reference proteome</keyword>
<comment type="caution">
    <text evidence="1">The sequence shown here is derived from an EMBL/GenBank/DDBJ whole genome shotgun (WGS) entry which is preliminary data.</text>
</comment>
<sequence length="196" mass="22249">MRASIWVKYPESACLALRCHPYTAGPLIQSDMLLPFSHEKVLSIELLLNHCGVCISWPLSFEINEVSVKAGVNLGFRILQVVSHPIQELKMYMGNASYFLKALEKSSTFPISKLCSLIIKVSYINNPSLKVRFWTIFAHDSRTNCRHMMSDPTWIILKTKYNVSEIGRHLAPPLFFLSFKNLIKITPKLLAIGDPV</sequence>
<dbReference type="Proteomes" id="UP001209540">
    <property type="component" value="Unassembled WGS sequence"/>
</dbReference>
<evidence type="ECO:0000313" key="2">
    <source>
        <dbReference type="Proteomes" id="UP001209540"/>
    </source>
</evidence>
<name>A0AAD5KWX8_9FUNG</name>
<protein>
    <submittedName>
        <fullName evidence="1">Uncharacterized protein</fullName>
    </submittedName>
</protein>
<reference evidence="1" key="1">
    <citation type="journal article" date="2022" name="IScience">
        <title>Evolution of zygomycete secretomes and the origins of terrestrial fungal ecologies.</title>
        <authorList>
            <person name="Chang Y."/>
            <person name="Wang Y."/>
            <person name="Mondo S."/>
            <person name="Ahrendt S."/>
            <person name="Andreopoulos W."/>
            <person name="Barry K."/>
            <person name="Beard J."/>
            <person name="Benny G.L."/>
            <person name="Blankenship S."/>
            <person name="Bonito G."/>
            <person name="Cuomo C."/>
            <person name="Desiro A."/>
            <person name="Gervers K.A."/>
            <person name="Hundley H."/>
            <person name="Kuo A."/>
            <person name="LaButti K."/>
            <person name="Lang B.F."/>
            <person name="Lipzen A."/>
            <person name="O'Donnell K."/>
            <person name="Pangilinan J."/>
            <person name="Reynolds N."/>
            <person name="Sandor L."/>
            <person name="Smith M.E."/>
            <person name="Tsang A."/>
            <person name="Grigoriev I.V."/>
            <person name="Stajich J.E."/>
            <person name="Spatafora J.W."/>
        </authorList>
    </citation>
    <scope>NUCLEOTIDE SEQUENCE</scope>
    <source>
        <strain evidence="1">RSA 2281</strain>
    </source>
</reference>
<organism evidence="1 2">
    <name type="scientific">Phascolomyces articulosus</name>
    <dbReference type="NCBI Taxonomy" id="60185"/>
    <lineage>
        <taxon>Eukaryota</taxon>
        <taxon>Fungi</taxon>
        <taxon>Fungi incertae sedis</taxon>
        <taxon>Mucoromycota</taxon>
        <taxon>Mucoromycotina</taxon>
        <taxon>Mucoromycetes</taxon>
        <taxon>Mucorales</taxon>
        <taxon>Lichtheimiaceae</taxon>
        <taxon>Phascolomyces</taxon>
    </lineage>
</organism>
<gene>
    <name evidence="1" type="ORF">BDA99DRAFT_532165</name>
</gene>
<reference evidence="1" key="2">
    <citation type="submission" date="2023-02" db="EMBL/GenBank/DDBJ databases">
        <authorList>
            <consortium name="DOE Joint Genome Institute"/>
            <person name="Mondo S.J."/>
            <person name="Chang Y."/>
            <person name="Wang Y."/>
            <person name="Ahrendt S."/>
            <person name="Andreopoulos W."/>
            <person name="Barry K."/>
            <person name="Beard J."/>
            <person name="Benny G.L."/>
            <person name="Blankenship S."/>
            <person name="Bonito G."/>
            <person name="Cuomo C."/>
            <person name="Desiro A."/>
            <person name="Gervers K.A."/>
            <person name="Hundley H."/>
            <person name="Kuo A."/>
            <person name="LaButti K."/>
            <person name="Lang B.F."/>
            <person name="Lipzen A."/>
            <person name="O'Donnell K."/>
            <person name="Pangilinan J."/>
            <person name="Reynolds N."/>
            <person name="Sandor L."/>
            <person name="Smith M.W."/>
            <person name="Tsang A."/>
            <person name="Grigoriev I.V."/>
            <person name="Stajich J.E."/>
            <person name="Spatafora J.W."/>
        </authorList>
    </citation>
    <scope>NUCLEOTIDE SEQUENCE</scope>
    <source>
        <strain evidence="1">RSA 2281</strain>
    </source>
</reference>
<proteinExistence type="predicted"/>
<dbReference type="AlphaFoldDB" id="A0AAD5KWX8"/>